<feature type="compositionally biased region" description="Basic and acidic residues" evidence="1">
    <location>
        <begin position="7"/>
        <end position="25"/>
    </location>
</feature>
<evidence type="ECO:0000313" key="3">
    <source>
        <dbReference type="Proteomes" id="UP000005222"/>
    </source>
</evidence>
<feature type="region of interest" description="Disordered" evidence="1">
    <location>
        <begin position="1"/>
        <end position="50"/>
    </location>
</feature>
<sequence length="309" mass="34674">MGKLRFKGQDKTKKRRNDSGEEKDTQGQQKKRKETDSSGQESKPILRLDGWGTAVTKRDFKGPCMIVANKTDPVVVAAGLDEKLYVSGELDIVPEDGVPSAGAKDEHSNSSKKNPIHYTEPITIKQVFSFVPISDRQKSLLDHSASDKFALRTRDGRYLSSTGLLARAVGPQEVFSIHETTDEPQEDREGPWWTIECEGKQLAFQKSDSDSQLDPVFIESVSDRAPGTIDRFVIRVHMSNTVAGSEMLLNNSQQAREDDISNVVRRLYQETQGALVIDKDLIARLKKAQKIGNLNEQIIEEKAKYLTRW</sequence>
<evidence type="ECO:0000313" key="2">
    <source>
        <dbReference type="EMBL" id="CCE82430.1"/>
    </source>
</evidence>
<dbReference type="GO" id="GO:0005730">
    <property type="term" value="C:nucleolus"/>
    <property type="evidence" value="ECO:0007669"/>
    <property type="project" value="TreeGrafter"/>
</dbReference>
<dbReference type="InterPro" id="IPR010414">
    <property type="entry name" value="FRG1"/>
</dbReference>
<keyword evidence="3" id="KW-1185">Reference proteome</keyword>
<dbReference type="GO" id="GO:0071013">
    <property type="term" value="C:catalytic step 2 spliceosome"/>
    <property type="evidence" value="ECO:0007669"/>
    <property type="project" value="TreeGrafter"/>
</dbReference>
<dbReference type="Proteomes" id="UP000005222">
    <property type="component" value="Chromosome J"/>
</dbReference>
<name>G8YBU9_PICSO</name>
<dbReference type="OrthoDB" id="5539371at2759"/>
<dbReference type="InParanoid" id="G8YBU9"/>
<feature type="region of interest" description="Disordered" evidence="1">
    <location>
        <begin position="96"/>
        <end position="116"/>
    </location>
</feature>
<proteinExistence type="predicted"/>
<dbReference type="AlphaFoldDB" id="G8YBU9"/>
<dbReference type="GO" id="GO:0051015">
    <property type="term" value="F:actin filament binding"/>
    <property type="evidence" value="ECO:0007669"/>
    <property type="project" value="TreeGrafter"/>
</dbReference>
<dbReference type="PANTHER" id="PTHR12928:SF0">
    <property type="entry name" value="FSHD REGION GENE 1"/>
    <property type="match status" value="1"/>
</dbReference>
<gene>
    <name evidence="2" type="primary">Piso0_002156</name>
    <name evidence="2" type="ORF">GNLVRS01_PISO0J05883g</name>
</gene>
<reference evidence="2 3" key="1">
    <citation type="journal article" date="2012" name="G3 (Bethesda)">
        <title>Pichia sorbitophila, an interspecies yeast hybrid reveals early steps of genome resolution following polyploidization.</title>
        <authorList>
            <person name="Leh Louis V."/>
            <person name="Despons L."/>
            <person name="Friedrich A."/>
            <person name="Martin T."/>
            <person name="Durrens P."/>
            <person name="Casaregola S."/>
            <person name="Neuveglise C."/>
            <person name="Fairhead C."/>
            <person name="Marck C."/>
            <person name="Cruz J.A."/>
            <person name="Straub M.L."/>
            <person name="Kugler V."/>
            <person name="Sacerdot C."/>
            <person name="Uzunov Z."/>
            <person name="Thierry A."/>
            <person name="Weiss S."/>
            <person name="Bleykasten C."/>
            <person name="De Montigny J."/>
            <person name="Jacques N."/>
            <person name="Jung P."/>
            <person name="Lemaire M."/>
            <person name="Mallet S."/>
            <person name="Morel G."/>
            <person name="Richard G.F."/>
            <person name="Sarkar A."/>
            <person name="Savel G."/>
            <person name="Schacherer J."/>
            <person name="Seret M.L."/>
            <person name="Talla E."/>
            <person name="Samson G."/>
            <person name="Jubin C."/>
            <person name="Poulain J."/>
            <person name="Vacherie B."/>
            <person name="Barbe V."/>
            <person name="Pelletier E."/>
            <person name="Sherman D.J."/>
            <person name="Westhof E."/>
            <person name="Weissenbach J."/>
            <person name="Baret P.V."/>
            <person name="Wincker P."/>
            <person name="Gaillardin C."/>
            <person name="Dujon B."/>
            <person name="Souciet J.L."/>
        </authorList>
    </citation>
    <scope>NUCLEOTIDE SEQUENCE [LARGE SCALE GENOMIC DNA]</scope>
    <source>
        <strain evidence="3">ATCC MYA-4447 / BCRC 22081 / CBS 7064 / NBRC 10061 / NRRL Y-12695</strain>
    </source>
</reference>
<dbReference type="STRING" id="559304.G8YBU9"/>
<dbReference type="EMBL" id="FO082050">
    <property type="protein sequence ID" value="CCE82430.1"/>
    <property type="molecule type" value="Genomic_DNA"/>
</dbReference>
<accession>G8YBU9</accession>
<evidence type="ECO:0000256" key="1">
    <source>
        <dbReference type="SAM" id="MobiDB-lite"/>
    </source>
</evidence>
<dbReference type="PANTHER" id="PTHR12928">
    <property type="entry name" value="FRG1 PROTEIN"/>
    <property type="match status" value="1"/>
</dbReference>
<organism evidence="2 3">
    <name type="scientific">Pichia sorbitophila (strain ATCC MYA-4447 / BCRC 22081 / CBS 7064 / NBRC 10061 / NRRL Y-12695)</name>
    <name type="common">Hybrid yeast</name>
    <dbReference type="NCBI Taxonomy" id="559304"/>
    <lineage>
        <taxon>Eukaryota</taxon>
        <taxon>Fungi</taxon>
        <taxon>Dikarya</taxon>
        <taxon>Ascomycota</taxon>
        <taxon>Saccharomycotina</taxon>
        <taxon>Pichiomycetes</taxon>
        <taxon>Debaryomycetaceae</taxon>
        <taxon>Millerozyma</taxon>
    </lineage>
</organism>
<dbReference type="eggNOG" id="ENOG502RQGX">
    <property type="taxonomic scope" value="Eukaryota"/>
</dbReference>
<protein>
    <submittedName>
        <fullName evidence="2">Piso0_002156 protein</fullName>
    </submittedName>
</protein>
<dbReference type="HOGENOM" id="CLU_918357_0_0_1"/>